<dbReference type="PANTHER" id="PTHR40621">
    <property type="entry name" value="TRANSCRIPTION FACTOR KAPC-RELATED"/>
    <property type="match status" value="1"/>
</dbReference>
<feature type="coiled-coil region" evidence="7">
    <location>
        <begin position="52"/>
        <end position="86"/>
    </location>
</feature>
<evidence type="ECO:0000256" key="8">
    <source>
        <dbReference type="SAM" id="MobiDB-lite"/>
    </source>
</evidence>
<evidence type="ECO:0000256" key="6">
    <source>
        <dbReference type="ARBA" id="ARBA00023242"/>
    </source>
</evidence>
<dbReference type="GO" id="GO:0001228">
    <property type="term" value="F:DNA-binding transcription activator activity, RNA polymerase II-specific"/>
    <property type="evidence" value="ECO:0007669"/>
    <property type="project" value="TreeGrafter"/>
</dbReference>
<dbReference type="RefSeq" id="XP_007917286.1">
    <property type="nucleotide sequence ID" value="XM_007919095.1"/>
</dbReference>
<evidence type="ECO:0000313" key="10">
    <source>
        <dbReference type="Proteomes" id="UP000014074"/>
    </source>
</evidence>
<feature type="compositionally biased region" description="Basic residues" evidence="8">
    <location>
        <begin position="1"/>
        <end position="10"/>
    </location>
</feature>
<feature type="compositionally biased region" description="Polar residues" evidence="8">
    <location>
        <begin position="148"/>
        <end position="164"/>
    </location>
</feature>
<dbReference type="HOGENOM" id="CLU_1012605_0_0_1"/>
<dbReference type="eggNOG" id="ENOG502SPRN">
    <property type="taxonomic scope" value="Eukaryota"/>
</dbReference>
<keyword evidence="5" id="KW-0804">Transcription</keyword>
<evidence type="ECO:0000256" key="5">
    <source>
        <dbReference type="ARBA" id="ARBA00023163"/>
    </source>
</evidence>
<evidence type="ECO:0000256" key="7">
    <source>
        <dbReference type="SAM" id="Coils"/>
    </source>
</evidence>
<evidence type="ECO:0000256" key="4">
    <source>
        <dbReference type="ARBA" id="ARBA00023125"/>
    </source>
</evidence>
<accession>R8BF58</accession>
<organism evidence="9 10">
    <name type="scientific">Phaeoacremonium minimum (strain UCR-PA7)</name>
    <name type="common">Esca disease fungus</name>
    <name type="synonym">Togninia minima</name>
    <dbReference type="NCBI Taxonomy" id="1286976"/>
    <lineage>
        <taxon>Eukaryota</taxon>
        <taxon>Fungi</taxon>
        <taxon>Dikarya</taxon>
        <taxon>Ascomycota</taxon>
        <taxon>Pezizomycotina</taxon>
        <taxon>Sordariomycetes</taxon>
        <taxon>Sordariomycetidae</taxon>
        <taxon>Togniniales</taxon>
        <taxon>Togniniaceae</taxon>
        <taxon>Phaeoacremonium</taxon>
    </lineage>
</organism>
<dbReference type="KEGG" id="tmn:UCRPA7_6558"/>
<keyword evidence="7" id="KW-0175">Coiled coil</keyword>
<dbReference type="AlphaFoldDB" id="R8BF58"/>
<feature type="region of interest" description="Disordered" evidence="8">
    <location>
        <begin position="140"/>
        <end position="180"/>
    </location>
</feature>
<sequence>MLYKKAKRLRVASGRDGGDASSDASGKDKAQVRRAQVRKAQIQHRQRKANYVKQLEVDIAGIRDMIAKAERDRETLMNENAAIRTHLENVLTRAENPMSGGDLPPTYIPTTVPEFHDFDLNDLTLDFGIDDIMDSPVFRLSGPGSNAGEGSSTSVAGQDPSQAKANLKGNEPEPPPFPTDVSWQASGLTLQSLYGLACSLNPSDEDLTPVQAWFELANQYPMAILLRGDIVNALKREFTGVVKCPHYGAVIERSAFDSVVDRVLGPELMVDPALH</sequence>
<dbReference type="CDD" id="cd14688">
    <property type="entry name" value="bZIP_YAP"/>
    <property type="match status" value="1"/>
</dbReference>
<dbReference type="GO" id="GO:0090575">
    <property type="term" value="C:RNA polymerase II transcription regulator complex"/>
    <property type="evidence" value="ECO:0007669"/>
    <property type="project" value="TreeGrafter"/>
</dbReference>
<evidence type="ECO:0000256" key="1">
    <source>
        <dbReference type="ARBA" id="ARBA00004123"/>
    </source>
</evidence>
<reference evidence="10" key="1">
    <citation type="journal article" date="2013" name="Genome Announc.">
        <title>Draft genome sequence of the ascomycete Phaeoacremonium aleophilum strain UCR-PA7, a causal agent of the esca disease complex in grapevines.</title>
        <authorList>
            <person name="Blanco-Ulate B."/>
            <person name="Rolshausen P."/>
            <person name="Cantu D."/>
        </authorList>
    </citation>
    <scope>NUCLEOTIDE SEQUENCE [LARGE SCALE GENOMIC DNA]</scope>
    <source>
        <strain evidence="10">UCR-PA7</strain>
    </source>
</reference>
<keyword evidence="3" id="KW-0805">Transcription regulation</keyword>
<dbReference type="PANTHER" id="PTHR40621:SF11">
    <property type="entry name" value="TRANSCRIPTION FACTOR KAPC-RELATED"/>
    <property type="match status" value="1"/>
</dbReference>
<evidence type="ECO:0000256" key="3">
    <source>
        <dbReference type="ARBA" id="ARBA00023015"/>
    </source>
</evidence>
<gene>
    <name evidence="9" type="ORF">UCRPA7_6558</name>
</gene>
<dbReference type="GeneID" id="19327226"/>
<name>R8BF58_PHAM7</name>
<dbReference type="Gene3D" id="1.20.5.170">
    <property type="match status" value="1"/>
</dbReference>
<keyword evidence="6" id="KW-0539">Nucleus</keyword>
<dbReference type="EMBL" id="KB933247">
    <property type="protein sequence ID" value="EON97927.1"/>
    <property type="molecule type" value="Genomic_DNA"/>
</dbReference>
<dbReference type="Proteomes" id="UP000014074">
    <property type="component" value="Unassembled WGS sequence"/>
</dbReference>
<comment type="similarity">
    <text evidence="2">Belongs to the bZIP family.</text>
</comment>
<dbReference type="OrthoDB" id="5218140at2759"/>
<protein>
    <submittedName>
        <fullName evidence="9">Putative alanine racemase protein</fullName>
    </submittedName>
</protein>
<feature type="region of interest" description="Disordered" evidence="8">
    <location>
        <begin position="1"/>
        <end position="32"/>
    </location>
</feature>
<keyword evidence="10" id="KW-1185">Reference proteome</keyword>
<evidence type="ECO:0000256" key="2">
    <source>
        <dbReference type="ARBA" id="ARBA00007163"/>
    </source>
</evidence>
<comment type="subcellular location">
    <subcellularLocation>
        <location evidence="1">Nucleus</location>
    </subcellularLocation>
</comment>
<keyword evidence="4" id="KW-0238">DNA-binding</keyword>
<evidence type="ECO:0000313" key="9">
    <source>
        <dbReference type="EMBL" id="EON97927.1"/>
    </source>
</evidence>
<proteinExistence type="inferred from homology"/>
<dbReference type="InterPro" id="IPR046347">
    <property type="entry name" value="bZIP_sf"/>
</dbReference>
<dbReference type="SUPFAM" id="SSF57959">
    <property type="entry name" value="Leucine zipper domain"/>
    <property type="match status" value="1"/>
</dbReference>
<dbReference type="GO" id="GO:0000976">
    <property type="term" value="F:transcription cis-regulatory region binding"/>
    <property type="evidence" value="ECO:0007669"/>
    <property type="project" value="InterPro"/>
</dbReference>
<dbReference type="InterPro" id="IPR050936">
    <property type="entry name" value="AP-1-like"/>
</dbReference>